<dbReference type="PRINTS" id="PR00111">
    <property type="entry name" value="ABHYDROLASE"/>
</dbReference>
<comment type="caution">
    <text evidence="2">The sequence shown here is derived from an EMBL/GenBank/DDBJ whole genome shotgun (WGS) entry which is preliminary data.</text>
</comment>
<keyword evidence="3" id="KW-1185">Reference proteome</keyword>
<evidence type="ECO:0000313" key="2">
    <source>
        <dbReference type="EMBL" id="TQS45915.1"/>
    </source>
</evidence>
<proteinExistence type="predicted"/>
<dbReference type="GO" id="GO:0016787">
    <property type="term" value="F:hydrolase activity"/>
    <property type="evidence" value="ECO:0007669"/>
    <property type="project" value="UniProtKB-KW"/>
</dbReference>
<evidence type="ECO:0000259" key="1">
    <source>
        <dbReference type="Pfam" id="PF12697"/>
    </source>
</evidence>
<dbReference type="InterPro" id="IPR029058">
    <property type="entry name" value="AB_hydrolase_fold"/>
</dbReference>
<dbReference type="EMBL" id="VIRS01000003">
    <property type="protein sequence ID" value="TQS45915.1"/>
    <property type="molecule type" value="Genomic_DNA"/>
</dbReference>
<reference evidence="2 3" key="1">
    <citation type="submission" date="2019-07" db="EMBL/GenBank/DDBJ databases">
        <title>Cryptosporangium phraense sp. nov., isolated from plant litter.</title>
        <authorList>
            <person name="Suriyachadkun C."/>
        </authorList>
    </citation>
    <scope>NUCLEOTIDE SEQUENCE [LARGE SCALE GENOMIC DNA]</scope>
    <source>
        <strain evidence="2 3">A-T 5661</strain>
    </source>
</reference>
<dbReference type="SUPFAM" id="SSF53474">
    <property type="entry name" value="alpha/beta-Hydrolases"/>
    <property type="match status" value="1"/>
</dbReference>
<dbReference type="RefSeq" id="WP_142703322.1">
    <property type="nucleotide sequence ID" value="NZ_VIRS01000003.1"/>
</dbReference>
<evidence type="ECO:0000313" key="3">
    <source>
        <dbReference type="Proteomes" id="UP000317982"/>
    </source>
</evidence>
<sequence length="300" mass="32500">MTATTPEGAPAWFTEALAASVEVGIVNVGGADIHYRAWGKPGDESGIVLVHGGAAHSRWWDHIAPFLAGDRRVVALDLSGHGDSGRRPEYRMELWADEVLATAEAGRAGPHPLVIGHSMGGMVSLTTARLRGSELAGAVAIDTPFWDNLPEDAAANAQQAFGPLRTYPTKDDALRRFKLIPTQDGNVPAVLAHIAETSLHERASGWSWKFDPNVFRGRTTLRTLTLPQCRVAVFRAERGLVPPDMGDLIAERLGRVVPVVEIPFSAHHVMIDQPLSLITGLRTLLADWTHSEPHKPTPEV</sequence>
<protein>
    <submittedName>
        <fullName evidence="2">Alpha/beta hydrolase</fullName>
    </submittedName>
</protein>
<dbReference type="OrthoDB" id="2987348at2"/>
<dbReference type="PANTHER" id="PTHR43798:SF33">
    <property type="entry name" value="HYDROLASE, PUTATIVE (AFU_ORTHOLOGUE AFUA_2G14860)-RELATED"/>
    <property type="match status" value="1"/>
</dbReference>
<keyword evidence="2" id="KW-0378">Hydrolase</keyword>
<dbReference type="Gene3D" id="3.40.50.1820">
    <property type="entry name" value="alpha/beta hydrolase"/>
    <property type="match status" value="1"/>
</dbReference>
<accession>A0A545AZ95</accession>
<name>A0A545AZ95_9ACTN</name>
<dbReference type="Proteomes" id="UP000317982">
    <property type="component" value="Unassembled WGS sequence"/>
</dbReference>
<dbReference type="GO" id="GO:0016020">
    <property type="term" value="C:membrane"/>
    <property type="evidence" value="ECO:0007669"/>
    <property type="project" value="TreeGrafter"/>
</dbReference>
<feature type="domain" description="AB hydrolase-1" evidence="1">
    <location>
        <begin position="47"/>
        <end position="274"/>
    </location>
</feature>
<dbReference type="Pfam" id="PF12697">
    <property type="entry name" value="Abhydrolase_6"/>
    <property type="match status" value="1"/>
</dbReference>
<organism evidence="2 3">
    <name type="scientific">Cryptosporangium phraense</name>
    <dbReference type="NCBI Taxonomy" id="2593070"/>
    <lineage>
        <taxon>Bacteria</taxon>
        <taxon>Bacillati</taxon>
        <taxon>Actinomycetota</taxon>
        <taxon>Actinomycetes</taxon>
        <taxon>Cryptosporangiales</taxon>
        <taxon>Cryptosporangiaceae</taxon>
        <taxon>Cryptosporangium</taxon>
    </lineage>
</organism>
<gene>
    <name evidence="2" type="ORF">FL583_05295</name>
</gene>
<dbReference type="PANTHER" id="PTHR43798">
    <property type="entry name" value="MONOACYLGLYCEROL LIPASE"/>
    <property type="match status" value="1"/>
</dbReference>
<dbReference type="InParanoid" id="A0A545AZ95"/>
<dbReference type="InterPro" id="IPR050266">
    <property type="entry name" value="AB_hydrolase_sf"/>
</dbReference>
<dbReference type="InterPro" id="IPR000073">
    <property type="entry name" value="AB_hydrolase_1"/>
</dbReference>
<dbReference type="AlphaFoldDB" id="A0A545AZ95"/>